<evidence type="ECO:0000256" key="10">
    <source>
        <dbReference type="ARBA" id="ARBA00048540"/>
    </source>
</evidence>
<dbReference type="Proteomes" id="UP001501771">
    <property type="component" value="Unassembled WGS sequence"/>
</dbReference>
<dbReference type="Gene3D" id="3.10.520.10">
    <property type="entry name" value="ApbE-like domains"/>
    <property type="match status" value="2"/>
</dbReference>
<evidence type="ECO:0000256" key="4">
    <source>
        <dbReference type="ARBA" id="ARBA00022630"/>
    </source>
</evidence>
<evidence type="ECO:0000256" key="5">
    <source>
        <dbReference type="ARBA" id="ARBA00022679"/>
    </source>
</evidence>
<keyword evidence="8" id="KW-0460">Magnesium</keyword>
<comment type="cofactor">
    <cofactor evidence="1">
        <name>Mg(2+)</name>
        <dbReference type="ChEBI" id="CHEBI:18420"/>
    </cofactor>
</comment>
<dbReference type="PANTHER" id="PTHR30040:SF2">
    <property type="entry name" value="FAD:PROTEIN FMN TRANSFERASE"/>
    <property type="match status" value="1"/>
</dbReference>
<dbReference type="GO" id="GO:0016740">
    <property type="term" value="F:transferase activity"/>
    <property type="evidence" value="ECO:0007669"/>
    <property type="project" value="UniProtKB-KW"/>
</dbReference>
<name>A0ABN3A8L9_9ACTN</name>
<evidence type="ECO:0000256" key="7">
    <source>
        <dbReference type="ARBA" id="ARBA00022827"/>
    </source>
</evidence>
<evidence type="ECO:0000313" key="12">
    <source>
        <dbReference type="EMBL" id="GAA2155800.1"/>
    </source>
</evidence>
<evidence type="ECO:0000256" key="9">
    <source>
        <dbReference type="ARBA" id="ARBA00031306"/>
    </source>
</evidence>
<dbReference type="RefSeq" id="WP_344157717.1">
    <property type="nucleotide sequence ID" value="NZ_BAAAQR010000018.1"/>
</dbReference>
<dbReference type="EC" id="2.7.1.180" evidence="2"/>
<evidence type="ECO:0000256" key="8">
    <source>
        <dbReference type="ARBA" id="ARBA00022842"/>
    </source>
</evidence>
<evidence type="ECO:0000256" key="2">
    <source>
        <dbReference type="ARBA" id="ARBA00011955"/>
    </source>
</evidence>
<keyword evidence="6" id="KW-0479">Metal-binding</keyword>
<keyword evidence="5 12" id="KW-0808">Transferase</keyword>
<protein>
    <recommendedName>
        <fullName evidence="3">FAD:protein FMN transferase</fullName>
        <ecNumber evidence="2">2.7.1.180</ecNumber>
    </recommendedName>
    <alternativeName>
        <fullName evidence="9">Flavin transferase</fullName>
    </alternativeName>
</protein>
<evidence type="ECO:0000256" key="1">
    <source>
        <dbReference type="ARBA" id="ARBA00001946"/>
    </source>
</evidence>
<gene>
    <name evidence="12" type="ORF">GCM10009844_43410</name>
</gene>
<feature type="region of interest" description="Disordered" evidence="11">
    <location>
        <begin position="254"/>
        <end position="296"/>
    </location>
</feature>
<comment type="catalytic activity">
    <reaction evidence="10">
        <text>L-threonyl-[protein] + FAD = FMN-L-threonyl-[protein] + AMP + H(+)</text>
        <dbReference type="Rhea" id="RHEA:36847"/>
        <dbReference type="Rhea" id="RHEA-COMP:11060"/>
        <dbReference type="Rhea" id="RHEA-COMP:11061"/>
        <dbReference type="ChEBI" id="CHEBI:15378"/>
        <dbReference type="ChEBI" id="CHEBI:30013"/>
        <dbReference type="ChEBI" id="CHEBI:57692"/>
        <dbReference type="ChEBI" id="CHEBI:74257"/>
        <dbReference type="ChEBI" id="CHEBI:456215"/>
        <dbReference type="EC" id="2.7.1.180"/>
    </reaction>
</comment>
<organism evidence="12 13">
    <name type="scientific">Nocardioides koreensis</name>
    <dbReference type="NCBI Taxonomy" id="433651"/>
    <lineage>
        <taxon>Bacteria</taxon>
        <taxon>Bacillati</taxon>
        <taxon>Actinomycetota</taxon>
        <taxon>Actinomycetes</taxon>
        <taxon>Propionibacteriales</taxon>
        <taxon>Nocardioidaceae</taxon>
        <taxon>Nocardioides</taxon>
    </lineage>
</organism>
<evidence type="ECO:0000256" key="6">
    <source>
        <dbReference type="ARBA" id="ARBA00022723"/>
    </source>
</evidence>
<accession>A0ABN3A8L9</accession>
<feature type="compositionally biased region" description="Low complexity" evidence="11">
    <location>
        <begin position="257"/>
        <end position="296"/>
    </location>
</feature>
<dbReference type="EMBL" id="BAAAQR010000018">
    <property type="protein sequence ID" value="GAA2155800.1"/>
    <property type="molecule type" value="Genomic_DNA"/>
</dbReference>
<proteinExistence type="predicted"/>
<dbReference type="Pfam" id="PF02424">
    <property type="entry name" value="ApbE"/>
    <property type="match status" value="2"/>
</dbReference>
<evidence type="ECO:0000256" key="3">
    <source>
        <dbReference type="ARBA" id="ARBA00016337"/>
    </source>
</evidence>
<dbReference type="InterPro" id="IPR003374">
    <property type="entry name" value="ApbE-like_sf"/>
</dbReference>
<evidence type="ECO:0000256" key="11">
    <source>
        <dbReference type="SAM" id="MobiDB-lite"/>
    </source>
</evidence>
<keyword evidence="7" id="KW-0274">FAD</keyword>
<evidence type="ECO:0000313" key="13">
    <source>
        <dbReference type="Proteomes" id="UP001501771"/>
    </source>
</evidence>
<sequence>MSEQLQRYVEHVMGMPISLALRGRHAADLDGRDAWAEALAALRDVDRVFSSYRQDSVVSRLGRGEIDLADCPTEVIEVLDLGARAERESGGAFRVRLPARDGRTRLDPSGVVKGWAVERAARPLRALEATDFCLSAGGDMVCRTIDPGAAPWRIGIEDPHDPTRVLAVVPVHNGAVATSGTAHRGSHLLDGRTGRPPEGVASVTVVAESLTWADIDATAAYALGPDAARWLRTRPGRRGLVVGTDGSTTLVTDDLVSDPWDASGSASPAGPTPAGAATSTRAASRSASSWATPPSG</sequence>
<keyword evidence="13" id="KW-1185">Reference proteome</keyword>
<reference evidence="12 13" key="1">
    <citation type="journal article" date="2019" name="Int. J. Syst. Evol. Microbiol.">
        <title>The Global Catalogue of Microorganisms (GCM) 10K type strain sequencing project: providing services to taxonomists for standard genome sequencing and annotation.</title>
        <authorList>
            <consortium name="The Broad Institute Genomics Platform"/>
            <consortium name="The Broad Institute Genome Sequencing Center for Infectious Disease"/>
            <person name="Wu L."/>
            <person name="Ma J."/>
        </authorList>
    </citation>
    <scope>NUCLEOTIDE SEQUENCE [LARGE SCALE GENOMIC DNA]</scope>
    <source>
        <strain evidence="12 13">JCM 16022</strain>
    </source>
</reference>
<dbReference type="InterPro" id="IPR024932">
    <property type="entry name" value="ApbE"/>
</dbReference>
<keyword evidence="4" id="KW-0285">Flavoprotein</keyword>
<dbReference type="PANTHER" id="PTHR30040">
    <property type="entry name" value="THIAMINE BIOSYNTHESIS LIPOPROTEIN APBE"/>
    <property type="match status" value="1"/>
</dbReference>
<comment type="caution">
    <text evidence="12">The sequence shown here is derived from an EMBL/GenBank/DDBJ whole genome shotgun (WGS) entry which is preliminary data.</text>
</comment>
<dbReference type="SUPFAM" id="SSF143631">
    <property type="entry name" value="ApbE-like"/>
    <property type="match status" value="1"/>
</dbReference>